<reference evidence="5 6" key="1">
    <citation type="submission" date="2019-03" db="EMBL/GenBank/DDBJ databases">
        <title>Metabolic potential of uncultured bacteria and archaea associated with petroleum seepage in deep-sea sediments.</title>
        <authorList>
            <person name="Dong X."/>
            <person name="Hubert C."/>
        </authorList>
    </citation>
    <scope>NUCLEOTIDE SEQUENCE [LARGE SCALE GENOMIC DNA]</scope>
    <source>
        <strain evidence="5">E29_bin52</strain>
    </source>
</reference>
<evidence type="ECO:0000313" key="5">
    <source>
        <dbReference type="EMBL" id="TET64111.1"/>
    </source>
</evidence>
<dbReference type="InterPro" id="IPR004785">
    <property type="entry name" value="RpiB"/>
</dbReference>
<feature type="binding site" evidence="4">
    <location>
        <position position="138"/>
    </location>
    <ligand>
        <name>D-ribulose 5-phosphate</name>
        <dbReference type="ChEBI" id="CHEBI:58121"/>
    </ligand>
</feature>
<comment type="similarity">
    <text evidence="1">Belongs to the LacAB/RpiB family.</text>
</comment>
<organism evidence="5 6">
    <name type="scientific">Aerophobetes bacterium</name>
    <dbReference type="NCBI Taxonomy" id="2030807"/>
    <lineage>
        <taxon>Bacteria</taxon>
        <taxon>Candidatus Aerophobota</taxon>
    </lineage>
</organism>
<dbReference type="Gene3D" id="3.40.1400.10">
    <property type="entry name" value="Sugar-phosphate isomerase, RpiB/LacA/LacB"/>
    <property type="match status" value="1"/>
</dbReference>
<feature type="binding site" evidence="4">
    <location>
        <begin position="68"/>
        <end position="72"/>
    </location>
    <ligand>
        <name>D-ribulose 5-phosphate</name>
        <dbReference type="ChEBI" id="CHEBI:58121"/>
    </ligand>
</feature>
<sequence>MKVAIGADHAGYELKEEIKKLLKRKEIDFHDFGAHPPLDPEDDYPDFGVKVAEAVAEGAYERGILVCGAGVGMAMTANKVPGIRAAPCYETVTARLCRQHNNSNVLTLGARITDRGLAKKIVEEWLRTEFEGGRHKRRVDKIGQIEKNYGRLT</sequence>
<evidence type="ECO:0000313" key="6">
    <source>
        <dbReference type="Proteomes" id="UP000319130"/>
    </source>
</evidence>
<dbReference type="GO" id="GO:0019316">
    <property type="term" value="P:D-allose catabolic process"/>
    <property type="evidence" value="ECO:0007669"/>
    <property type="project" value="TreeGrafter"/>
</dbReference>
<feature type="active site" description="Proton acceptor" evidence="3">
    <location>
        <position position="67"/>
    </location>
</feature>
<dbReference type="NCBIfam" id="NF004051">
    <property type="entry name" value="PRK05571.1"/>
    <property type="match status" value="1"/>
</dbReference>
<dbReference type="PANTHER" id="PTHR30345:SF0">
    <property type="entry name" value="DNA DAMAGE-REPAIR_TOLERATION PROTEIN DRT102"/>
    <property type="match status" value="1"/>
</dbReference>
<dbReference type="EMBL" id="SOIZ01000069">
    <property type="protein sequence ID" value="TET64111.1"/>
    <property type="molecule type" value="Genomic_DNA"/>
</dbReference>
<dbReference type="InterPro" id="IPR036569">
    <property type="entry name" value="RpiB_LacA_LacB_sf"/>
</dbReference>
<accession>A0A523WAW3</accession>
<dbReference type="SUPFAM" id="SSF89623">
    <property type="entry name" value="Ribose/Galactose isomerase RpiB/AlsB"/>
    <property type="match status" value="1"/>
</dbReference>
<dbReference type="EC" id="5.3.1.6" evidence="5"/>
<dbReference type="GO" id="GO:0004751">
    <property type="term" value="F:ribose-5-phosphate isomerase activity"/>
    <property type="evidence" value="ECO:0007669"/>
    <property type="project" value="UniProtKB-EC"/>
</dbReference>
<dbReference type="NCBIfam" id="TIGR00689">
    <property type="entry name" value="rpiB_lacA_lacB"/>
    <property type="match status" value="1"/>
</dbReference>
<keyword evidence="2 5" id="KW-0413">Isomerase</keyword>
<protein>
    <submittedName>
        <fullName evidence="5">Ribose 5-phosphate isomerase B</fullName>
        <ecNumber evidence="5">5.3.1.6</ecNumber>
    </submittedName>
</protein>
<dbReference type="NCBIfam" id="TIGR01120">
    <property type="entry name" value="rpiB"/>
    <property type="match status" value="1"/>
</dbReference>
<dbReference type="GO" id="GO:0009052">
    <property type="term" value="P:pentose-phosphate shunt, non-oxidative branch"/>
    <property type="evidence" value="ECO:0007669"/>
    <property type="project" value="TreeGrafter"/>
</dbReference>
<name>A0A523WAW3_UNCAE</name>
<feature type="binding site" evidence="4">
    <location>
        <position position="111"/>
    </location>
    <ligand>
        <name>D-ribulose 5-phosphate</name>
        <dbReference type="ChEBI" id="CHEBI:58121"/>
    </ligand>
</feature>
<feature type="binding site" evidence="4">
    <location>
        <position position="101"/>
    </location>
    <ligand>
        <name>D-ribulose 5-phosphate</name>
        <dbReference type="ChEBI" id="CHEBI:58121"/>
    </ligand>
</feature>
<dbReference type="Pfam" id="PF02502">
    <property type="entry name" value="LacAB_rpiB"/>
    <property type="match status" value="1"/>
</dbReference>
<evidence type="ECO:0000256" key="1">
    <source>
        <dbReference type="ARBA" id="ARBA00008754"/>
    </source>
</evidence>
<gene>
    <name evidence="5" type="primary">rpiB</name>
    <name evidence="5" type="ORF">E3J48_01560</name>
</gene>
<feature type="binding site" evidence="4">
    <location>
        <begin position="8"/>
        <end position="9"/>
    </location>
    <ligand>
        <name>D-ribulose 5-phosphate</name>
        <dbReference type="ChEBI" id="CHEBI:58121"/>
    </ligand>
</feature>
<dbReference type="InterPro" id="IPR003500">
    <property type="entry name" value="RpiB_LacA_LacB"/>
</dbReference>
<dbReference type="PANTHER" id="PTHR30345">
    <property type="entry name" value="RIBOSE-5-PHOSPHATE ISOMERASE B"/>
    <property type="match status" value="1"/>
</dbReference>
<evidence type="ECO:0000256" key="3">
    <source>
        <dbReference type="PIRSR" id="PIRSR005384-1"/>
    </source>
</evidence>
<dbReference type="AlphaFoldDB" id="A0A523WAW3"/>
<feature type="active site" description="Proton donor" evidence="3">
    <location>
        <position position="100"/>
    </location>
</feature>
<dbReference type="Proteomes" id="UP000319130">
    <property type="component" value="Unassembled WGS sequence"/>
</dbReference>
<dbReference type="PIRSF" id="PIRSF005384">
    <property type="entry name" value="RpiB_LacA_B"/>
    <property type="match status" value="1"/>
</dbReference>
<comment type="caution">
    <text evidence="5">The sequence shown here is derived from an EMBL/GenBank/DDBJ whole genome shotgun (WGS) entry which is preliminary data.</text>
</comment>
<feature type="binding site" evidence="4">
    <location>
        <position position="134"/>
    </location>
    <ligand>
        <name>D-ribulose 5-phosphate</name>
        <dbReference type="ChEBI" id="CHEBI:58121"/>
    </ligand>
</feature>
<evidence type="ECO:0000256" key="2">
    <source>
        <dbReference type="ARBA" id="ARBA00023235"/>
    </source>
</evidence>
<proteinExistence type="inferred from homology"/>
<evidence type="ECO:0000256" key="4">
    <source>
        <dbReference type="PIRSR" id="PIRSR005384-2"/>
    </source>
</evidence>